<evidence type="ECO:0000256" key="7">
    <source>
        <dbReference type="ARBA" id="ARBA00049629"/>
    </source>
</evidence>
<evidence type="ECO:0000256" key="4">
    <source>
        <dbReference type="ARBA" id="ARBA00022597"/>
    </source>
</evidence>
<feature type="signal peptide" evidence="9">
    <location>
        <begin position="1"/>
        <end position="21"/>
    </location>
</feature>
<dbReference type="Gene3D" id="3.40.190.10">
    <property type="entry name" value="Periplasmic binding protein-like II"/>
    <property type="match status" value="2"/>
</dbReference>
<evidence type="ECO:0000256" key="2">
    <source>
        <dbReference type="ARBA" id="ARBA00008520"/>
    </source>
</evidence>
<comment type="subcellular location">
    <subcellularLocation>
        <location evidence="1">Periplasm</location>
    </subcellularLocation>
</comment>
<dbReference type="InterPro" id="IPR006059">
    <property type="entry name" value="SBP"/>
</dbReference>
<comment type="caution">
    <text evidence="10">The sequence shown here is derived from an EMBL/GenBank/DDBJ whole genome shotgun (WGS) entry which is preliminary data.</text>
</comment>
<evidence type="ECO:0000256" key="1">
    <source>
        <dbReference type="ARBA" id="ARBA00004418"/>
    </source>
</evidence>
<dbReference type="Proteomes" id="UP001549164">
    <property type="component" value="Unassembled WGS sequence"/>
</dbReference>
<comment type="similarity">
    <text evidence="2">Belongs to the bacterial solute-binding protein 1 family.</text>
</comment>
<protein>
    <recommendedName>
        <fullName evidence="8">Probable sugar-binding periplasmic protein</fullName>
    </recommendedName>
</protein>
<proteinExistence type="inferred from homology"/>
<keyword evidence="3" id="KW-0813">Transport</keyword>
<evidence type="ECO:0000313" key="10">
    <source>
        <dbReference type="EMBL" id="MET3600705.1"/>
    </source>
</evidence>
<dbReference type="PANTHER" id="PTHR43649:SF28">
    <property type="entry name" value="BINDING PROTEIN COMPONENT OF ABC SUGAR TRANSPORTER-RELATED"/>
    <property type="match status" value="1"/>
</dbReference>
<reference evidence="10 11" key="1">
    <citation type="submission" date="2024-06" db="EMBL/GenBank/DDBJ databases">
        <title>Genomic Encyclopedia of Type Strains, Phase IV (KMG-IV): sequencing the most valuable type-strain genomes for metagenomic binning, comparative biology and taxonomic classification.</title>
        <authorList>
            <person name="Goeker M."/>
        </authorList>
    </citation>
    <scope>NUCLEOTIDE SEQUENCE [LARGE SCALE GENOMIC DNA]</scope>
    <source>
        <strain evidence="10 11">DSM 28102</strain>
    </source>
</reference>
<dbReference type="RefSeq" id="WP_354434594.1">
    <property type="nucleotide sequence ID" value="NZ_JBEPLY010000009.1"/>
</dbReference>
<evidence type="ECO:0000256" key="9">
    <source>
        <dbReference type="SAM" id="SignalP"/>
    </source>
</evidence>
<keyword evidence="5 9" id="KW-0732">Signal</keyword>
<evidence type="ECO:0000256" key="6">
    <source>
        <dbReference type="ARBA" id="ARBA00022764"/>
    </source>
</evidence>
<dbReference type="SUPFAM" id="SSF53850">
    <property type="entry name" value="Periplasmic binding protein-like II"/>
    <property type="match status" value="1"/>
</dbReference>
<feature type="chain" id="PRO_5047104468" description="Probable sugar-binding periplasmic protein" evidence="9">
    <location>
        <begin position="22"/>
        <end position="411"/>
    </location>
</feature>
<name>A0ABV2ICQ3_9HYPH</name>
<keyword evidence="11" id="KW-1185">Reference proteome</keyword>
<keyword evidence="4" id="KW-0762">Sugar transport</keyword>
<evidence type="ECO:0000256" key="3">
    <source>
        <dbReference type="ARBA" id="ARBA00022448"/>
    </source>
</evidence>
<accession>A0ABV2ICQ3</accession>
<evidence type="ECO:0000256" key="8">
    <source>
        <dbReference type="ARBA" id="ARBA00049753"/>
    </source>
</evidence>
<dbReference type="InterPro" id="IPR050490">
    <property type="entry name" value="Bact_solute-bd_prot1"/>
</dbReference>
<organism evidence="10 11">
    <name type="scientific">Martelella mangrovi</name>
    <dbReference type="NCBI Taxonomy" id="1397477"/>
    <lineage>
        <taxon>Bacteria</taxon>
        <taxon>Pseudomonadati</taxon>
        <taxon>Pseudomonadota</taxon>
        <taxon>Alphaproteobacteria</taxon>
        <taxon>Hyphomicrobiales</taxon>
        <taxon>Aurantimonadaceae</taxon>
        <taxon>Martelella</taxon>
    </lineage>
</organism>
<keyword evidence="6" id="KW-0574">Periplasm</keyword>
<gene>
    <name evidence="10" type="ORF">ABID12_002656</name>
</gene>
<dbReference type="EMBL" id="JBEPLY010000009">
    <property type="protein sequence ID" value="MET3600705.1"/>
    <property type="molecule type" value="Genomic_DNA"/>
</dbReference>
<sequence>MKNQIRLLMCSTLLMASSAVAQDAGLKAEVFTSWTSGGEEKAVSAIREEFESEGGEWENFSIAGFENANAALQNRMIAGDPPTVVQRVVGADTADYAEQGLLNPITDVATAGDWAAVMPKALLDYATYDGDIYLVPTGIHGENWMFYSMPAFEKAGITEPPKDWDAFFADMDALKAAGVTPIAWGGQAWQEVKVFNAILASEVGIEGFSKIYADEDEAILNSDGVLKTFEIFGRMRDYVDAGAPGRNWNDATAMVINGDAGLQFMGDWAKGEFALAGQNAGTDFGCALAPASDGLVYISDAFAFPKTGDEEQDKAQKLMAKVVMMPEVQQKFSLAKGSIPVRSDVDMSDFDVCAQTGMSLLAENKIVPEHGILITPQKVGALTDMVDQYWSNPSATPEDGASAFIDVIAAD</sequence>
<dbReference type="PANTHER" id="PTHR43649">
    <property type="entry name" value="ARABINOSE-BINDING PROTEIN-RELATED"/>
    <property type="match status" value="1"/>
</dbReference>
<comment type="function">
    <text evidence="7">Part of a binding-protein-dependent transport system for a sugar.</text>
</comment>
<evidence type="ECO:0000313" key="11">
    <source>
        <dbReference type="Proteomes" id="UP001549164"/>
    </source>
</evidence>
<evidence type="ECO:0000256" key="5">
    <source>
        <dbReference type="ARBA" id="ARBA00022729"/>
    </source>
</evidence>
<dbReference type="Pfam" id="PF13416">
    <property type="entry name" value="SBP_bac_8"/>
    <property type="match status" value="1"/>
</dbReference>